<protein>
    <submittedName>
        <fullName evidence="2">Phytoene/squalene synthase family protein</fullName>
        <ecNumber evidence="2">2.5.1.-</ecNumber>
    </submittedName>
</protein>
<dbReference type="EMBL" id="JBDKXB010000035">
    <property type="protein sequence ID" value="MEY6433993.1"/>
    <property type="molecule type" value="Genomic_DNA"/>
</dbReference>
<dbReference type="PROSITE" id="PS01044">
    <property type="entry name" value="SQUALEN_PHYTOEN_SYN_1"/>
    <property type="match status" value="1"/>
</dbReference>
<keyword evidence="3" id="KW-1185">Reference proteome</keyword>
<sequence length="379" mass="41895">MQPTDLDACFASAEDLAACRDTLRDGSRSFYAASFLLPQQVCDAAVALYAFCRVADDAVDLTDERVRALADLRERLAMIYAGQPRPIPADQAFSAVVRRYGIPRDLPEALFEGFQWDAEGRRYADLSGVYAYSARVAGTVGAMMTLLMGGRDPQVIARACDLGVAMQLTNIARDVGEDARAGRLYLPQDWLREEGVDPDAWLRDPVYEDGVGRTVARLLEAAEVLYERAGVGISQLPRSCRAGIHAARFLYAEIGREVVRNGYDSVSSRAVVPFTRKASLLSRILVATAVPERRGREIPALAETQYLVDAVARAPTPPDVRGSLVLVRPSKRSLDEQVAWVLDLFERLEERDRKRMAYMRSVAMMEHTARAAKRHGQAG</sequence>
<dbReference type="GO" id="GO:0016740">
    <property type="term" value="F:transferase activity"/>
    <property type="evidence" value="ECO:0007669"/>
    <property type="project" value="UniProtKB-KW"/>
</dbReference>
<dbReference type="SFLD" id="SFLDG01212">
    <property type="entry name" value="Phytoene_synthase_like"/>
    <property type="match status" value="1"/>
</dbReference>
<organism evidence="2 3">
    <name type="scientific">Thioalkalicoccus limnaeus</name>
    <dbReference type="NCBI Taxonomy" id="120681"/>
    <lineage>
        <taxon>Bacteria</taxon>
        <taxon>Pseudomonadati</taxon>
        <taxon>Pseudomonadota</taxon>
        <taxon>Gammaproteobacteria</taxon>
        <taxon>Chromatiales</taxon>
        <taxon>Chromatiaceae</taxon>
        <taxon>Thioalkalicoccus</taxon>
    </lineage>
</organism>
<gene>
    <name evidence="2" type="ORF">ABC977_16430</name>
</gene>
<dbReference type="InterPro" id="IPR044843">
    <property type="entry name" value="Trans_IPPS_bact-type"/>
</dbReference>
<dbReference type="Gene3D" id="1.10.600.10">
    <property type="entry name" value="Farnesyl Diphosphate Synthase"/>
    <property type="match status" value="1"/>
</dbReference>
<dbReference type="Pfam" id="PF00494">
    <property type="entry name" value="SQS_PSY"/>
    <property type="match status" value="1"/>
</dbReference>
<dbReference type="InterPro" id="IPR002060">
    <property type="entry name" value="Squ/phyt_synthse"/>
</dbReference>
<dbReference type="Proteomes" id="UP001564408">
    <property type="component" value="Unassembled WGS sequence"/>
</dbReference>
<dbReference type="SFLD" id="SFLDG01018">
    <property type="entry name" value="Squalene/Phytoene_Synthase_Lik"/>
    <property type="match status" value="1"/>
</dbReference>
<accession>A0ABV4BL02</accession>
<dbReference type="CDD" id="cd00683">
    <property type="entry name" value="Trans_IPPS_HH"/>
    <property type="match status" value="1"/>
</dbReference>
<dbReference type="InterPro" id="IPR008949">
    <property type="entry name" value="Isoprenoid_synthase_dom_sf"/>
</dbReference>
<proteinExistence type="predicted"/>
<dbReference type="PANTHER" id="PTHR31480">
    <property type="entry name" value="BIFUNCTIONAL LYCOPENE CYCLASE/PHYTOENE SYNTHASE"/>
    <property type="match status" value="1"/>
</dbReference>
<evidence type="ECO:0000313" key="3">
    <source>
        <dbReference type="Proteomes" id="UP001564408"/>
    </source>
</evidence>
<evidence type="ECO:0000256" key="1">
    <source>
        <dbReference type="ARBA" id="ARBA00022679"/>
    </source>
</evidence>
<dbReference type="InterPro" id="IPR019845">
    <property type="entry name" value="Squalene/phytoene_synthase_CS"/>
</dbReference>
<dbReference type="PROSITE" id="PS01045">
    <property type="entry name" value="SQUALEN_PHYTOEN_SYN_2"/>
    <property type="match status" value="1"/>
</dbReference>
<dbReference type="SUPFAM" id="SSF48576">
    <property type="entry name" value="Terpenoid synthases"/>
    <property type="match status" value="1"/>
</dbReference>
<name>A0ABV4BL02_9GAMM</name>
<dbReference type="RefSeq" id="WP_369668376.1">
    <property type="nucleotide sequence ID" value="NZ_JBDKXB010000035.1"/>
</dbReference>
<dbReference type="SFLD" id="SFLDS00005">
    <property type="entry name" value="Isoprenoid_Synthase_Type_I"/>
    <property type="match status" value="1"/>
</dbReference>
<dbReference type="EC" id="2.5.1.-" evidence="2"/>
<reference evidence="2 3" key="1">
    <citation type="submission" date="2024-05" db="EMBL/GenBank/DDBJ databases">
        <title>Genome Sequence and Characterization of the New Strain Purple Sulfur Bacterium of Genus Thioalkalicoccus.</title>
        <authorList>
            <person name="Bryantseva I.A."/>
            <person name="Kyndt J.A."/>
            <person name="Imhoff J.F."/>
        </authorList>
    </citation>
    <scope>NUCLEOTIDE SEQUENCE [LARGE SCALE GENOMIC DNA]</scope>
    <source>
        <strain evidence="2 3">Um2</strain>
    </source>
</reference>
<keyword evidence="1 2" id="KW-0808">Transferase</keyword>
<evidence type="ECO:0000313" key="2">
    <source>
        <dbReference type="EMBL" id="MEY6433993.1"/>
    </source>
</evidence>
<comment type="caution">
    <text evidence="2">The sequence shown here is derived from an EMBL/GenBank/DDBJ whole genome shotgun (WGS) entry which is preliminary data.</text>
</comment>
<dbReference type="InterPro" id="IPR033904">
    <property type="entry name" value="Trans_IPPS_HH"/>
</dbReference>